<comment type="caution">
    <text evidence="3">The sequence shown here is derived from an EMBL/GenBank/DDBJ whole genome shotgun (WGS) entry which is preliminary data.</text>
</comment>
<dbReference type="Proteomes" id="UP000325116">
    <property type="component" value="Unassembled WGS sequence"/>
</dbReference>
<dbReference type="SUPFAM" id="SSF52499">
    <property type="entry name" value="Isochorismatase-like hydrolases"/>
    <property type="match status" value="1"/>
</dbReference>
<dbReference type="InterPro" id="IPR052347">
    <property type="entry name" value="Isochorismatase_Nicotinamidase"/>
</dbReference>
<dbReference type="EMBL" id="SAXT01000005">
    <property type="protein sequence ID" value="TXJ11616.1"/>
    <property type="molecule type" value="Genomic_DNA"/>
</dbReference>
<reference evidence="3 4" key="1">
    <citation type="journal article" date="1992" name="Lakartidningen">
        <title>[Penicillin V and not amoxicillin is the first choice preparation in acute otitis].</title>
        <authorList>
            <person name="Kamme C."/>
            <person name="Lundgren K."/>
            <person name="Prellner K."/>
        </authorList>
    </citation>
    <scope>NUCLEOTIDE SEQUENCE [LARGE SCALE GENOMIC DNA]</scope>
    <source>
        <strain evidence="3 4">W1</strain>
    </source>
</reference>
<protein>
    <submittedName>
        <fullName evidence="3">Nicotinamidase</fullName>
    </submittedName>
</protein>
<sequence>MIDLNKIINEKYIAKEENPINQSEIYNLASSINIKNNNKNEALLIIDAQRDFVDMEKGALPVKGASEDMKRIIKFIYENIESLSSIYATIDTHNYDSIFHPFLWKKPNGEYAEPFTEITLEKIENGEIIPVYKDIQIDYVKKLKEQGSKNLIIWQYHCIYGTDGWLIEKQLSNMLTFFEVSKKTSIKKIIKGLDKFTEMYGAIKPEVITNSKNQYDDSWAKEIKDYDKIFVCGEAKDYCVYETVKQFCEMYKSERNITEKIYFMQNCCSSIGDKDICDKKYKELEDIYGIKLITV</sequence>
<evidence type="ECO:0000313" key="4">
    <source>
        <dbReference type="Proteomes" id="UP000325116"/>
    </source>
</evidence>
<evidence type="ECO:0000256" key="2">
    <source>
        <dbReference type="ARBA" id="ARBA00022801"/>
    </source>
</evidence>
<dbReference type="GO" id="GO:0016787">
    <property type="term" value="F:hydrolase activity"/>
    <property type="evidence" value="ECO:0007669"/>
    <property type="project" value="UniProtKB-KW"/>
</dbReference>
<comment type="similarity">
    <text evidence="1">Belongs to the isochorismatase family.</text>
</comment>
<keyword evidence="2" id="KW-0378">Hydrolase</keyword>
<dbReference type="InterPro" id="IPR036380">
    <property type="entry name" value="Isochorismatase-like_sf"/>
</dbReference>
<dbReference type="PANTHER" id="PTHR11080:SF2">
    <property type="entry name" value="LD05707P"/>
    <property type="match status" value="1"/>
</dbReference>
<dbReference type="RefSeq" id="WP_147758550.1">
    <property type="nucleotide sequence ID" value="NZ_SAXT01000005.1"/>
</dbReference>
<evidence type="ECO:0000313" key="3">
    <source>
        <dbReference type="EMBL" id="TXJ11616.1"/>
    </source>
</evidence>
<dbReference type="Gene3D" id="3.40.50.850">
    <property type="entry name" value="Isochorismatase-like"/>
    <property type="match status" value="1"/>
</dbReference>
<organism evidence="3 4">
    <name type="scientific">Brachyspira aalborgi</name>
    <dbReference type="NCBI Taxonomy" id="29522"/>
    <lineage>
        <taxon>Bacteria</taxon>
        <taxon>Pseudomonadati</taxon>
        <taxon>Spirochaetota</taxon>
        <taxon>Spirochaetia</taxon>
        <taxon>Brachyspirales</taxon>
        <taxon>Brachyspiraceae</taxon>
        <taxon>Brachyspira</taxon>
    </lineage>
</organism>
<evidence type="ECO:0000256" key="1">
    <source>
        <dbReference type="ARBA" id="ARBA00006336"/>
    </source>
</evidence>
<accession>A0A5C8CF80</accession>
<gene>
    <name evidence="3" type="ORF">EPJ80_07820</name>
</gene>
<dbReference type="AlphaFoldDB" id="A0A5C8CF80"/>
<proteinExistence type="inferred from homology"/>
<dbReference type="PANTHER" id="PTHR11080">
    <property type="entry name" value="PYRAZINAMIDASE/NICOTINAMIDASE"/>
    <property type="match status" value="1"/>
</dbReference>
<name>A0A5C8CF80_9SPIR</name>